<name>A0A5R9GGA5_9BACL</name>
<reference evidence="4 5" key="1">
    <citation type="submission" date="2019-05" db="EMBL/GenBank/DDBJ databases">
        <authorList>
            <person name="Narsing Rao M.P."/>
            <person name="Li W.J."/>
        </authorList>
    </citation>
    <scope>NUCLEOTIDE SEQUENCE [LARGE SCALE GENOMIC DNA]</scope>
    <source>
        <strain evidence="4 5">SYSU_K30003</strain>
    </source>
</reference>
<keyword evidence="4" id="KW-0167">Capsid protein</keyword>
<organism evidence="4 5">
    <name type="scientific">Paenibacillus antri</name>
    <dbReference type="NCBI Taxonomy" id="2582848"/>
    <lineage>
        <taxon>Bacteria</taxon>
        <taxon>Bacillati</taxon>
        <taxon>Bacillota</taxon>
        <taxon>Bacilli</taxon>
        <taxon>Bacillales</taxon>
        <taxon>Paenibacillaceae</taxon>
        <taxon>Paenibacillus</taxon>
    </lineage>
</organism>
<comment type="caution">
    <text evidence="4">The sequence shown here is derived from an EMBL/GenBank/DDBJ whole genome shotgun (WGS) entry which is preliminary data.</text>
</comment>
<dbReference type="OrthoDB" id="1930261at2"/>
<dbReference type="Gene3D" id="1.20.1260.10">
    <property type="match status" value="1"/>
</dbReference>
<keyword evidence="4" id="KW-0946">Virion</keyword>
<dbReference type="PANTHER" id="PTHR39183:SF1">
    <property type="entry name" value="SPORE COAT PROTEIN F-LIKE PROTEIN YHCQ"/>
    <property type="match status" value="1"/>
</dbReference>
<dbReference type="PANTHER" id="PTHR39183">
    <property type="entry name" value="SPORE COAT PROTEIN F-LIKE PROTEIN YHCQ"/>
    <property type="match status" value="1"/>
</dbReference>
<dbReference type="AlphaFoldDB" id="A0A5R9GGA5"/>
<evidence type="ECO:0000313" key="5">
    <source>
        <dbReference type="Proteomes" id="UP000309676"/>
    </source>
</evidence>
<comment type="subcellular location">
    <subcellularLocation>
        <location evidence="2">Spore coat</location>
    </subcellularLocation>
</comment>
<sequence>MNFILEKLTGLGSLTDQVVAMDFLNTVKSGVRNYAMAITDTVTPEIKATLSRQLEELIDLHERVATYATEKGIYHPWNVTEQLEVDLSNIELALKAPTL</sequence>
<dbReference type="Pfam" id="PF07875">
    <property type="entry name" value="Coat_F"/>
    <property type="match status" value="1"/>
</dbReference>
<evidence type="ECO:0000256" key="1">
    <source>
        <dbReference type="ARBA" id="ARBA00022969"/>
    </source>
</evidence>
<keyword evidence="1" id="KW-0749">Sporulation</keyword>
<keyword evidence="5" id="KW-1185">Reference proteome</keyword>
<comment type="similarity">
    <text evidence="3">Belongs to the CotF family.</text>
</comment>
<gene>
    <name evidence="4" type="ORF">FE782_10185</name>
</gene>
<dbReference type="Proteomes" id="UP000309676">
    <property type="component" value="Unassembled WGS sequence"/>
</dbReference>
<dbReference type="GO" id="GO:0030435">
    <property type="term" value="P:sporulation resulting in formation of a cellular spore"/>
    <property type="evidence" value="ECO:0007669"/>
    <property type="project" value="UniProtKB-KW"/>
</dbReference>
<evidence type="ECO:0000313" key="4">
    <source>
        <dbReference type="EMBL" id="TLS52334.1"/>
    </source>
</evidence>
<dbReference type="InterPro" id="IPR012851">
    <property type="entry name" value="Spore_coat_CotF-like"/>
</dbReference>
<dbReference type="InterPro" id="IPR012347">
    <property type="entry name" value="Ferritin-like"/>
</dbReference>
<evidence type="ECO:0000256" key="3">
    <source>
        <dbReference type="ARBA" id="ARBA00024344"/>
    </source>
</evidence>
<proteinExistence type="inferred from homology"/>
<dbReference type="RefSeq" id="WP_138193990.1">
    <property type="nucleotide sequence ID" value="NZ_VCIW01000005.1"/>
</dbReference>
<accession>A0A5R9GGA5</accession>
<dbReference type="EMBL" id="VCIW01000005">
    <property type="protein sequence ID" value="TLS52334.1"/>
    <property type="molecule type" value="Genomic_DNA"/>
</dbReference>
<protein>
    <submittedName>
        <fullName evidence="4">Spore coat protein</fullName>
    </submittedName>
</protein>
<evidence type="ECO:0000256" key="2">
    <source>
        <dbReference type="ARBA" id="ARBA00024325"/>
    </source>
</evidence>